<evidence type="ECO:0000256" key="10">
    <source>
        <dbReference type="ARBA" id="ARBA00023242"/>
    </source>
</evidence>
<dbReference type="GO" id="GO:1903037">
    <property type="term" value="P:regulation of leukocyte cell-cell adhesion"/>
    <property type="evidence" value="ECO:0007669"/>
    <property type="project" value="UniProtKB-ARBA"/>
</dbReference>
<keyword evidence="5 14" id="KW-1133">Transmembrane helix</keyword>
<dbReference type="InterPro" id="IPR013106">
    <property type="entry name" value="Ig_V-set"/>
</dbReference>
<reference evidence="18" key="2">
    <citation type="submission" date="2025-09" db="UniProtKB">
        <authorList>
            <consortium name="Ensembl"/>
        </authorList>
    </citation>
    <scope>IDENTIFICATION</scope>
</reference>
<feature type="transmembrane region" description="Helical" evidence="14">
    <location>
        <begin position="254"/>
        <end position="278"/>
    </location>
</feature>
<dbReference type="Pfam" id="PF22705">
    <property type="entry name" value="C2-set_3"/>
    <property type="match status" value="1"/>
</dbReference>
<dbReference type="InterPro" id="IPR003599">
    <property type="entry name" value="Ig_sub"/>
</dbReference>
<feature type="domain" description="LTD" evidence="17">
    <location>
        <begin position="489"/>
        <end position="612"/>
    </location>
</feature>
<keyword evidence="19" id="KW-1185">Reference proteome</keyword>
<dbReference type="InterPro" id="IPR053896">
    <property type="entry name" value="BTN3A2-like_Ig-C"/>
</dbReference>
<comment type="subcellular location">
    <subcellularLocation>
        <location evidence="2">Membrane</location>
    </subcellularLocation>
    <subcellularLocation>
        <location evidence="1">Nucleus</location>
    </subcellularLocation>
</comment>
<reference evidence="18" key="1">
    <citation type="submission" date="2025-08" db="UniProtKB">
        <authorList>
            <consortium name="Ensembl"/>
        </authorList>
    </citation>
    <scope>IDENTIFICATION</scope>
</reference>
<dbReference type="GO" id="GO:0090435">
    <property type="term" value="P:protein localization to nuclear envelope"/>
    <property type="evidence" value="ECO:0007669"/>
    <property type="project" value="TreeGrafter"/>
</dbReference>
<dbReference type="FunFam" id="2.60.40.10:FF:000142">
    <property type="entry name" value="V-set domain-containing T-cell activation inhibitor 1"/>
    <property type="match status" value="1"/>
</dbReference>
<feature type="region of interest" description="Disordered" evidence="13">
    <location>
        <begin position="947"/>
        <end position="969"/>
    </location>
</feature>
<keyword evidence="11" id="KW-0393">Immunoglobulin domain</keyword>
<sequence>MLHQMAGLSLQSPPRTISVLAVLLLAHSCRGQSQLIGAPKPIVAAAGDDVILPCHLQPTEDVAAKTLEWTRPNLNPRFVFVWRAGQDLENVKNPSYKGRTLLFPDELKQGNMSLKLSKVKPSDAGRYKCYIPDMNIDSFIELVVGAVSLPFISLAGTDRDKGGVVLQCESKGWYPEPEVLWLDGEGNLLSAGPSETVRGPDDLYTVSSRVTVEKRPSNSFTCRVQQKNTNQTRETEIHVTDDFFEVQSSSSVPIITGLAVSLSVCIILFILLLLFSVWKWRQNKINMKISHGDETDKERNRTKDPSVTAEETKALTGEKVKKIKLEQQRREEAEREVQTLKEELETKKEEFESKLAEVQQQLKDEKQKHEDEQKALQKMKDDMQAKIKELEGKAGLSLEEQQKREEAEKPVQILTQKLDEKNNKSKEKVARSKSLRNWNIRSKSTREKEQQKKEEAEKEDLTQKLDDKNNEQVKDCESALSKSQDHTLTSPSFQDSATEHIIVDEVDLEGKYVRLSNKSNKDIPLGGWELHLHVDNRKPIKYQFVQTFELKAGEAVTIWVSGCDVWRDTSTELVWFSQTSWGTGEQLLVCLYSNTGEVEVRQGLQFVTSQNTYQETDPSLTNQDSAKRHIILDEVDLEGKYVRLCNMSNKDQPLKDWELYIHVNNRKPILFKFPNFFKLTSGKTVTIWASGCDVKRDTPTDLVWKDQTPWGTGEQLLVSLYSQNGELGARKFSEGRIIVNEVDPEGKYVRLTNKSNKDKPLEGWELHLQINNRKPSMYKSFYSFILKAGGTVTIWASGCGVDDNPSTDLVWRNQNPWDTGEQLLVSLYSSNGELEARKFSEGRIIVNEVDPEGEYVRLTNKSNKDKPLEGWELHLQINNRKPSMYTSFFSFILKTGGTVTIWASGCGVNDNPSTDLVWRNQNPWGTGEQLLVSIYSSNGELEASRMLKPEKSQGQISHQTSQDSDKGRFTLDEVDPEGKFVCLCNASNEDQELQGWELHIRVNNRKPIMRTFNYGDVLKAGMTFKVNMKKSWSDGDQLLIFLYSITGEEMAMKKVGF</sequence>
<dbReference type="InterPro" id="IPR007110">
    <property type="entry name" value="Ig-like_dom"/>
</dbReference>
<organism evidence="18 19">
    <name type="scientific">Sander lucioperca</name>
    <name type="common">Pike-perch</name>
    <name type="synonym">Perca lucioperca</name>
    <dbReference type="NCBI Taxonomy" id="283035"/>
    <lineage>
        <taxon>Eukaryota</taxon>
        <taxon>Metazoa</taxon>
        <taxon>Chordata</taxon>
        <taxon>Craniata</taxon>
        <taxon>Vertebrata</taxon>
        <taxon>Euteleostomi</taxon>
        <taxon>Actinopterygii</taxon>
        <taxon>Neopterygii</taxon>
        <taxon>Teleostei</taxon>
        <taxon>Neoteleostei</taxon>
        <taxon>Acanthomorphata</taxon>
        <taxon>Eupercaria</taxon>
        <taxon>Perciformes</taxon>
        <taxon>Percoidei</taxon>
        <taxon>Percidae</taxon>
        <taxon>Luciopercinae</taxon>
        <taxon>Sander</taxon>
    </lineage>
</organism>
<dbReference type="Proteomes" id="UP000694568">
    <property type="component" value="Unplaced"/>
</dbReference>
<dbReference type="GO" id="GO:0051664">
    <property type="term" value="P:nuclear pore localization"/>
    <property type="evidence" value="ECO:0007669"/>
    <property type="project" value="TreeGrafter"/>
</dbReference>
<evidence type="ECO:0000256" key="2">
    <source>
        <dbReference type="ARBA" id="ARBA00004370"/>
    </source>
</evidence>
<gene>
    <name evidence="18" type="primary">LOC116052086</name>
</gene>
<proteinExistence type="inferred from homology"/>
<evidence type="ECO:0000259" key="17">
    <source>
        <dbReference type="PROSITE" id="PS51841"/>
    </source>
</evidence>
<feature type="domain" description="Ig-like" evidence="16">
    <location>
        <begin position="882"/>
        <end position="994"/>
    </location>
</feature>
<dbReference type="AlphaFoldDB" id="A0A8C9XF68"/>
<dbReference type="GO" id="GO:0007097">
    <property type="term" value="P:nuclear migration"/>
    <property type="evidence" value="ECO:0007669"/>
    <property type="project" value="TreeGrafter"/>
</dbReference>
<dbReference type="GO" id="GO:0005652">
    <property type="term" value="C:nuclear lamina"/>
    <property type="evidence" value="ECO:0007669"/>
    <property type="project" value="TreeGrafter"/>
</dbReference>
<feature type="signal peptide" evidence="15">
    <location>
        <begin position="1"/>
        <end position="31"/>
    </location>
</feature>
<dbReference type="Gene3D" id="2.60.40.1260">
    <property type="entry name" value="Lamin Tail domain"/>
    <property type="match status" value="5"/>
</dbReference>
<dbReference type="Pfam" id="PF00932">
    <property type="entry name" value="LTD"/>
    <property type="match status" value="4"/>
</dbReference>
<accession>A0A8C9XF68</accession>
<feature type="compositionally biased region" description="Basic and acidic residues" evidence="13">
    <location>
        <begin position="400"/>
        <end position="409"/>
    </location>
</feature>
<evidence type="ECO:0000256" key="8">
    <source>
        <dbReference type="ARBA" id="ARBA00023157"/>
    </source>
</evidence>
<evidence type="ECO:0000256" key="9">
    <source>
        <dbReference type="ARBA" id="ARBA00023180"/>
    </source>
</evidence>
<dbReference type="PROSITE" id="PS50835">
    <property type="entry name" value="IG_LIKE"/>
    <property type="match status" value="3"/>
</dbReference>
<dbReference type="InterPro" id="IPR001322">
    <property type="entry name" value="Lamin_tail_dom"/>
</dbReference>
<evidence type="ECO:0000256" key="13">
    <source>
        <dbReference type="SAM" id="MobiDB-lite"/>
    </source>
</evidence>
<evidence type="ECO:0000256" key="4">
    <source>
        <dbReference type="ARBA" id="ARBA00022729"/>
    </source>
</evidence>
<dbReference type="InterPro" id="IPR036179">
    <property type="entry name" value="Ig-like_dom_sf"/>
</dbReference>
<evidence type="ECO:0000256" key="15">
    <source>
        <dbReference type="SAM" id="SignalP"/>
    </source>
</evidence>
<evidence type="ECO:0000256" key="3">
    <source>
        <dbReference type="ARBA" id="ARBA00022692"/>
    </source>
</evidence>
<dbReference type="InterPro" id="IPR003597">
    <property type="entry name" value="Ig_C1-set"/>
</dbReference>
<feature type="domain" description="LTD" evidence="17">
    <location>
        <begin position="957"/>
        <end position="1057"/>
    </location>
</feature>
<feature type="compositionally biased region" description="Polar residues" evidence="13">
    <location>
        <begin position="952"/>
        <end position="962"/>
    </location>
</feature>
<protein>
    <submittedName>
        <fullName evidence="18">Uncharacterized protein</fullName>
    </submittedName>
</protein>
<dbReference type="GO" id="GO:0006998">
    <property type="term" value="P:nuclear envelope organization"/>
    <property type="evidence" value="ECO:0007669"/>
    <property type="project" value="TreeGrafter"/>
</dbReference>
<dbReference type="SUPFAM" id="SSF74853">
    <property type="entry name" value="Lamin A/C globular tail domain"/>
    <property type="match status" value="5"/>
</dbReference>
<keyword evidence="7 14" id="KW-0472">Membrane</keyword>
<dbReference type="SUPFAM" id="SSF48726">
    <property type="entry name" value="Immunoglobulin"/>
    <property type="match status" value="2"/>
</dbReference>
<evidence type="ECO:0000256" key="5">
    <source>
        <dbReference type="ARBA" id="ARBA00022989"/>
    </source>
</evidence>
<feature type="compositionally biased region" description="Basic and acidic residues" evidence="13">
    <location>
        <begin position="444"/>
        <end position="477"/>
    </location>
</feature>
<dbReference type="FunFam" id="2.60.40.10:FF:000088">
    <property type="entry name" value="Butyrophilin subfamily 1 member A1"/>
    <property type="match status" value="1"/>
</dbReference>
<evidence type="ECO:0000256" key="11">
    <source>
        <dbReference type="ARBA" id="ARBA00023319"/>
    </source>
</evidence>
<feature type="domain" description="Ig-like" evidence="16">
    <location>
        <begin position="150"/>
        <end position="238"/>
    </location>
</feature>
<evidence type="ECO:0000313" key="19">
    <source>
        <dbReference type="Proteomes" id="UP000694568"/>
    </source>
</evidence>
<name>A0A8C9XF68_SANLU</name>
<keyword evidence="6" id="KW-0175">Coiled coil</keyword>
<dbReference type="PROSITE" id="PS51841">
    <property type="entry name" value="LTD"/>
    <property type="match status" value="4"/>
</dbReference>
<feature type="region of interest" description="Disordered" evidence="13">
    <location>
        <begin position="389"/>
        <end position="492"/>
    </location>
</feature>
<dbReference type="PANTHER" id="PTHR45721">
    <property type="entry name" value="LAMIN DM0-RELATED"/>
    <property type="match status" value="1"/>
</dbReference>
<feature type="domain" description="LTD" evidence="17">
    <location>
        <begin position="730"/>
        <end position="859"/>
    </location>
</feature>
<keyword evidence="3 14" id="KW-0812">Transmembrane</keyword>
<keyword evidence="8" id="KW-1015">Disulfide bond</keyword>
<keyword evidence="4 15" id="KW-0732">Signal</keyword>
<dbReference type="GO" id="GO:0016020">
    <property type="term" value="C:membrane"/>
    <property type="evidence" value="ECO:0007669"/>
    <property type="project" value="UniProtKB-SubCell"/>
</dbReference>
<feature type="chain" id="PRO_5034282048" evidence="15">
    <location>
        <begin position="32"/>
        <end position="1057"/>
    </location>
</feature>
<dbReference type="Gene3D" id="2.60.40.10">
    <property type="entry name" value="Immunoglobulins"/>
    <property type="match status" value="2"/>
</dbReference>
<evidence type="ECO:0000256" key="12">
    <source>
        <dbReference type="ARBA" id="ARBA00038221"/>
    </source>
</evidence>
<evidence type="ECO:0000259" key="16">
    <source>
        <dbReference type="PROSITE" id="PS50835"/>
    </source>
</evidence>
<feature type="compositionally biased region" description="Basic and acidic residues" evidence="13">
    <location>
        <begin position="417"/>
        <end position="430"/>
    </location>
</feature>
<dbReference type="SMART" id="SM00409">
    <property type="entry name" value="IG"/>
    <property type="match status" value="2"/>
</dbReference>
<feature type="compositionally biased region" description="Polar residues" evidence="13">
    <location>
        <begin position="480"/>
        <end position="492"/>
    </location>
</feature>
<evidence type="ECO:0000256" key="6">
    <source>
        <dbReference type="ARBA" id="ARBA00023054"/>
    </source>
</evidence>
<dbReference type="SMART" id="SM00407">
    <property type="entry name" value="IGc1"/>
    <property type="match status" value="1"/>
</dbReference>
<keyword evidence="9" id="KW-0325">Glycoprotein</keyword>
<dbReference type="PANTHER" id="PTHR45721:SF11">
    <property type="entry name" value="LAMIN DM0-RELATED"/>
    <property type="match status" value="1"/>
</dbReference>
<dbReference type="InterPro" id="IPR013783">
    <property type="entry name" value="Ig-like_fold"/>
</dbReference>
<dbReference type="Pfam" id="PF07686">
    <property type="entry name" value="V-set"/>
    <property type="match status" value="1"/>
</dbReference>
<evidence type="ECO:0000256" key="1">
    <source>
        <dbReference type="ARBA" id="ARBA00004123"/>
    </source>
</evidence>
<dbReference type="GO" id="GO:0031507">
    <property type="term" value="P:heterochromatin formation"/>
    <property type="evidence" value="ECO:0007669"/>
    <property type="project" value="TreeGrafter"/>
</dbReference>
<dbReference type="GO" id="GO:0050863">
    <property type="term" value="P:regulation of T cell activation"/>
    <property type="evidence" value="ECO:0007669"/>
    <property type="project" value="UniProtKB-ARBA"/>
</dbReference>
<dbReference type="Ensembl" id="ENSSLUT00000010469.1">
    <property type="protein sequence ID" value="ENSSLUP00000010145.1"/>
    <property type="gene ID" value="ENSSLUG00000004792.1"/>
</dbReference>
<dbReference type="GO" id="GO:0005200">
    <property type="term" value="F:structural constituent of cytoskeleton"/>
    <property type="evidence" value="ECO:0007669"/>
    <property type="project" value="TreeGrafter"/>
</dbReference>
<evidence type="ECO:0000256" key="7">
    <source>
        <dbReference type="ARBA" id="ARBA00023136"/>
    </source>
</evidence>
<dbReference type="GeneTree" id="ENSGT01050000244843"/>
<evidence type="ECO:0000313" key="18">
    <source>
        <dbReference type="Ensembl" id="ENSSLUP00000010145.1"/>
    </source>
</evidence>
<comment type="similarity">
    <text evidence="12">Belongs to the SKINT family.</text>
</comment>
<dbReference type="GO" id="GO:0042110">
    <property type="term" value="P:T cell activation"/>
    <property type="evidence" value="ECO:0007669"/>
    <property type="project" value="UniProtKB-ARBA"/>
</dbReference>
<keyword evidence="10" id="KW-0539">Nucleus</keyword>
<dbReference type="InterPro" id="IPR036415">
    <property type="entry name" value="Lamin_tail_dom_sf"/>
</dbReference>
<evidence type="ECO:0000256" key="14">
    <source>
        <dbReference type="SAM" id="Phobius"/>
    </source>
</evidence>
<feature type="domain" description="LTD" evidence="17">
    <location>
        <begin position="618"/>
        <end position="725"/>
    </location>
</feature>
<feature type="domain" description="Ig-like" evidence="16">
    <location>
        <begin position="14"/>
        <end position="131"/>
    </location>
</feature>